<organism evidence="5 6">
    <name type="scientific">Gordonia hongkongensis</name>
    <dbReference type="NCBI Taxonomy" id="1701090"/>
    <lineage>
        <taxon>Bacteria</taxon>
        <taxon>Bacillati</taxon>
        <taxon>Actinomycetota</taxon>
        <taxon>Actinomycetes</taxon>
        <taxon>Mycobacteriales</taxon>
        <taxon>Gordoniaceae</taxon>
        <taxon>Gordonia</taxon>
    </lineage>
</organism>
<dbReference type="PROSITE" id="PS50152">
    <property type="entry name" value="25A_SYNTH_3"/>
    <property type="match status" value="1"/>
</dbReference>
<dbReference type="Pfam" id="PF00501">
    <property type="entry name" value="AMP-binding"/>
    <property type="match status" value="1"/>
</dbReference>
<dbReference type="EMBL" id="JAKJLQ010000011">
    <property type="protein sequence ID" value="MDF6102392.1"/>
    <property type="molecule type" value="Genomic_DNA"/>
</dbReference>
<proteinExistence type="inferred from homology"/>
<gene>
    <name evidence="5" type="ORF">L2299_15150</name>
</gene>
<dbReference type="InterPro" id="IPR042099">
    <property type="entry name" value="ANL_N_sf"/>
</dbReference>
<reference evidence="5" key="1">
    <citation type="journal article" date="2022" name="Data Brief">
        <title>Draft genome sequence data of Gordonia hongkongensis strain EUFUS-Z928 isolated from the octocoral Eunicea fusca.</title>
        <authorList>
            <person name="Sanchez-Suarez J."/>
            <person name="Diaz L."/>
            <person name="Melo-Bolivar J."/>
            <person name="Villamil L."/>
        </authorList>
    </citation>
    <scope>NUCLEOTIDE SEQUENCE</scope>
    <source>
        <strain evidence="5">EUFUS-Z928</strain>
    </source>
</reference>
<dbReference type="InterPro" id="IPR000873">
    <property type="entry name" value="AMP-dep_synth/lig_dom"/>
</dbReference>
<dbReference type="InterPro" id="IPR025110">
    <property type="entry name" value="AMP-bd_C"/>
</dbReference>
<feature type="domain" description="AMP-binding enzyme C-terminal" evidence="4">
    <location>
        <begin position="409"/>
        <end position="484"/>
    </location>
</feature>
<protein>
    <submittedName>
        <fullName evidence="5">AMP-binding protein</fullName>
    </submittedName>
</protein>
<dbReference type="Gene3D" id="3.40.50.12780">
    <property type="entry name" value="N-terminal domain of ligase-like"/>
    <property type="match status" value="1"/>
</dbReference>
<feature type="domain" description="AMP-dependent synthetase/ligase" evidence="3">
    <location>
        <begin position="11"/>
        <end position="361"/>
    </location>
</feature>
<dbReference type="Proteomes" id="UP001152308">
    <property type="component" value="Unassembled WGS sequence"/>
</dbReference>
<sequence>MSISLILDMALSGNPDKTAITVDGASLTYAEFGELVTGAATVITQAGAENVVFLGESGLELPVLLFAAAHADVPFVPVNYRLAAAQLEQLIARTRSPLVVADPRYVSELSSDHNVTTTEEFATAARAAAADPLPAANVDPDDPAIVLFTSGTTSAPKGVILRHSHLLSYVMSTVEYGSAADNEGALISVPPYHIAGMGTILTNVYAGRRMIYLPQFDAHGWVELARREGATSAMVVPTMLDRIVDALAGAPADLPALASLSYGGARMPRPTLEAALRAFPQAGFVNAYGLTETSSTIALLGPDDHRAAMESDDRDVQARLGSVGRPVPGIEIQLRGPDGLPVADGEQGELWVRGPQVSGEYMGAGSVLDAEGWFPTKDLAYTDSAGYLFIVGRNDDTIIRGGENIAPAEIEDVLVQHPAVHSVVVVGVPDAHWGEAIVAAVVVEAGSSPDHDELRTYVRERLRGSRTPDRVVFLDDLPATATGKILRKKVVEDIVDRPATAHA</sequence>
<evidence type="ECO:0000313" key="5">
    <source>
        <dbReference type="EMBL" id="MDF6102392.1"/>
    </source>
</evidence>
<comment type="similarity">
    <text evidence="1">Belongs to the ATP-dependent AMP-binding enzyme family.</text>
</comment>
<name>A0ABT6BWF1_9ACTN</name>
<evidence type="ECO:0000259" key="4">
    <source>
        <dbReference type="Pfam" id="PF13193"/>
    </source>
</evidence>
<evidence type="ECO:0000256" key="2">
    <source>
        <dbReference type="ARBA" id="ARBA00022598"/>
    </source>
</evidence>
<evidence type="ECO:0000313" key="6">
    <source>
        <dbReference type="Proteomes" id="UP001152308"/>
    </source>
</evidence>
<evidence type="ECO:0000259" key="3">
    <source>
        <dbReference type="Pfam" id="PF00501"/>
    </source>
</evidence>
<keyword evidence="6" id="KW-1185">Reference proteome</keyword>
<dbReference type="SUPFAM" id="SSF56801">
    <property type="entry name" value="Acetyl-CoA synthetase-like"/>
    <property type="match status" value="1"/>
</dbReference>
<evidence type="ECO:0000256" key="1">
    <source>
        <dbReference type="ARBA" id="ARBA00006432"/>
    </source>
</evidence>
<keyword evidence="2" id="KW-0436">Ligase</keyword>
<dbReference type="InterPro" id="IPR045851">
    <property type="entry name" value="AMP-bd_C_sf"/>
</dbReference>
<dbReference type="PANTHER" id="PTHR43201:SF5">
    <property type="entry name" value="MEDIUM-CHAIN ACYL-COA LIGASE ACSF2, MITOCHONDRIAL"/>
    <property type="match status" value="1"/>
</dbReference>
<dbReference type="Gene3D" id="3.30.300.30">
    <property type="match status" value="1"/>
</dbReference>
<dbReference type="PROSITE" id="PS00455">
    <property type="entry name" value="AMP_BINDING"/>
    <property type="match status" value="1"/>
</dbReference>
<accession>A0ABT6BWF1</accession>
<dbReference type="Pfam" id="PF13193">
    <property type="entry name" value="AMP-binding_C"/>
    <property type="match status" value="1"/>
</dbReference>
<dbReference type="RefSeq" id="WP_065632524.1">
    <property type="nucleotide sequence ID" value="NZ_CBDRND010000005.1"/>
</dbReference>
<comment type="caution">
    <text evidence="5">The sequence shown here is derived from an EMBL/GenBank/DDBJ whole genome shotgun (WGS) entry which is preliminary data.</text>
</comment>
<reference evidence="5" key="2">
    <citation type="submission" date="2022-01" db="EMBL/GenBank/DDBJ databases">
        <authorList>
            <person name="Sanchez-Suarez J."/>
            <person name="Villamil L."/>
            <person name="Diaz L.E."/>
        </authorList>
    </citation>
    <scope>NUCLEOTIDE SEQUENCE</scope>
    <source>
        <strain evidence="5">EUFUS-Z928</strain>
    </source>
</reference>
<dbReference type="InterPro" id="IPR020845">
    <property type="entry name" value="AMP-binding_CS"/>
</dbReference>
<dbReference type="PANTHER" id="PTHR43201">
    <property type="entry name" value="ACYL-COA SYNTHETASE"/>
    <property type="match status" value="1"/>
</dbReference>